<dbReference type="GO" id="GO:0007059">
    <property type="term" value="P:chromosome segregation"/>
    <property type="evidence" value="ECO:0007669"/>
    <property type="project" value="TreeGrafter"/>
</dbReference>
<sequence>MCPGGSCPETRTPDSKPKLSRKPVPEIFCRLRTASTNCLQSSLGVASGHCQDPPDSMNLTGSCMQIMRLGRQIRQQLMDMKTELQLRSSSKENIDASLSISLKMAHVPLEREVVSVRNKEIALRRQSYHAMLNDRKGSLQEHAVMAILSHSTDICKKIQAVHLSNQQLEEHLVDVQHRRMEMRIKQQQLFKQLKTYEERNHKLHNLEMKTLVLGRENMESVYNQVIVIQETFQRVILCAEVNWAGDPHLTHLLLKIKEHPMSHPDKD</sequence>
<dbReference type="OrthoDB" id="2274804at2759"/>
<name>A0A8C5PT91_9ANUR</name>
<evidence type="ECO:0000256" key="1">
    <source>
        <dbReference type="ARBA" id="ARBA00004123"/>
    </source>
</evidence>
<evidence type="ECO:0000256" key="3">
    <source>
        <dbReference type="ARBA" id="ARBA00022454"/>
    </source>
</evidence>
<comment type="similarity">
    <text evidence="7">Belongs to the CENP-H/MCM16 family.</text>
</comment>
<dbReference type="PANTHER" id="PTHR48122:SF1">
    <property type="entry name" value="CENTROMERE PROTEIN H"/>
    <property type="match status" value="1"/>
</dbReference>
<evidence type="ECO:0000256" key="5">
    <source>
        <dbReference type="ARBA" id="ARBA00023242"/>
    </source>
</evidence>
<keyword evidence="5" id="KW-0539">Nucleus</keyword>
<dbReference type="PANTHER" id="PTHR48122">
    <property type="entry name" value="CENTROMERE PROTEIN H"/>
    <property type="match status" value="1"/>
</dbReference>
<reference evidence="10" key="1">
    <citation type="submission" date="2025-08" db="UniProtKB">
        <authorList>
            <consortium name="Ensembl"/>
        </authorList>
    </citation>
    <scope>IDENTIFICATION</scope>
</reference>
<dbReference type="GO" id="GO:0005634">
    <property type="term" value="C:nucleus"/>
    <property type="evidence" value="ECO:0007669"/>
    <property type="project" value="UniProtKB-SubCell"/>
</dbReference>
<dbReference type="GO" id="GO:0051382">
    <property type="term" value="P:kinetochore assembly"/>
    <property type="evidence" value="ECO:0007669"/>
    <property type="project" value="InterPro"/>
</dbReference>
<evidence type="ECO:0000256" key="4">
    <source>
        <dbReference type="ARBA" id="ARBA00022838"/>
    </source>
</evidence>
<dbReference type="InterPro" id="IPR008426">
    <property type="entry name" value="CENP-H_C"/>
</dbReference>
<evidence type="ECO:0000259" key="9">
    <source>
        <dbReference type="Pfam" id="PF05837"/>
    </source>
</evidence>
<feature type="domain" description="Centromere protein H C-terminal" evidence="9">
    <location>
        <begin position="66"/>
        <end position="255"/>
    </location>
</feature>
<accession>A0A8C5PT91</accession>
<keyword evidence="4" id="KW-0995">Kinetochore</keyword>
<dbReference type="AlphaFoldDB" id="A0A8C5PT91"/>
<dbReference type="Proteomes" id="UP000694569">
    <property type="component" value="Unplaced"/>
</dbReference>
<comment type="subcellular location">
    <subcellularLocation>
        <location evidence="2">Chromosome</location>
        <location evidence="2">Centromere</location>
        <location evidence="2">Kinetochore</location>
    </subcellularLocation>
    <subcellularLocation>
        <location evidence="1">Nucleus</location>
    </subcellularLocation>
</comment>
<evidence type="ECO:0000256" key="6">
    <source>
        <dbReference type="ARBA" id="ARBA00023328"/>
    </source>
</evidence>
<dbReference type="InterPro" id="IPR040034">
    <property type="entry name" value="CENP-H"/>
</dbReference>
<proteinExistence type="inferred from homology"/>
<keyword evidence="11" id="KW-1185">Reference proteome</keyword>
<dbReference type="Pfam" id="PF05837">
    <property type="entry name" value="CENP-H"/>
    <property type="match status" value="1"/>
</dbReference>
<dbReference type="GeneTree" id="ENSGT01010000229919"/>
<dbReference type="GO" id="GO:0043515">
    <property type="term" value="F:kinetochore binding"/>
    <property type="evidence" value="ECO:0007669"/>
    <property type="project" value="TreeGrafter"/>
</dbReference>
<dbReference type="Ensembl" id="ENSLLET00000028656.1">
    <property type="protein sequence ID" value="ENSLLEP00000027578.1"/>
    <property type="gene ID" value="ENSLLEG00000017509.1"/>
</dbReference>
<evidence type="ECO:0000256" key="7">
    <source>
        <dbReference type="ARBA" id="ARBA00025735"/>
    </source>
</evidence>
<feature type="region of interest" description="Disordered" evidence="8">
    <location>
        <begin position="1"/>
        <end position="21"/>
    </location>
</feature>
<keyword evidence="3" id="KW-0158">Chromosome</keyword>
<reference evidence="10" key="2">
    <citation type="submission" date="2025-09" db="UniProtKB">
        <authorList>
            <consortium name="Ensembl"/>
        </authorList>
    </citation>
    <scope>IDENTIFICATION</scope>
</reference>
<evidence type="ECO:0000313" key="10">
    <source>
        <dbReference type="Ensembl" id="ENSLLEP00000027578.1"/>
    </source>
</evidence>
<keyword evidence="6" id="KW-0137">Centromere</keyword>
<protein>
    <recommendedName>
        <fullName evidence="9">Centromere protein H C-terminal domain-containing protein</fullName>
    </recommendedName>
</protein>
<dbReference type="GO" id="GO:0007052">
    <property type="term" value="P:mitotic spindle organization"/>
    <property type="evidence" value="ECO:0007669"/>
    <property type="project" value="TreeGrafter"/>
</dbReference>
<evidence type="ECO:0000256" key="2">
    <source>
        <dbReference type="ARBA" id="ARBA00004629"/>
    </source>
</evidence>
<organism evidence="10 11">
    <name type="scientific">Leptobrachium leishanense</name>
    <name type="common">Leishan spiny toad</name>
    <dbReference type="NCBI Taxonomy" id="445787"/>
    <lineage>
        <taxon>Eukaryota</taxon>
        <taxon>Metazoa</taxon>
        <taxon>Chordata</taxon>
        <taxon>Craniata</taxon>
        <taxon>Vertebrata</taxon>
        <taxon>Euteleostomi</taxon>
        <taxon>Amphibia</taxon>
        <taxon>Batrachia</taxon>
        <taxon>Anura</taxon>
        <taxon>Pelobatoidea</taxon>
        <taxon>Megophryidae</taxon>
        <taxon>Leptobrachium</taxon>
    </lineage>
</organism>
<evidence type="ECO:0000256" key="8">
    <source>
        <dbReference type="SAM" id="MobiDB-lite"/>
    </source>
</evidence>
<dbReference type="GO" id="GO:0000776">
    <property type="term" value="C:kinetochore"/>
    <property type="evidence" value="ECO:0007669"/>
    <property type="project" value="UniProtKB-KW"/>
</dbReference>
<evidence type="ECO:0000313" key="11">
    <source>
        <dbReference type="Proteomes" id="UP000694569"/>
    </source>
</evidence>